<reference evidence="7" key="2">
    <citation type="submission" date="2017-05" db="UniProtKB">
        <authorList>
            <consortium name="EnsemblMetazoa"/>
        </authorList>
    </citation>
    <scope>IDENTIFICATION</scope>
</reference>
<dbReference type="SMART" id="SM00369">
    <property type="entry name" value="LRR_TYP"/>
    <property type="match status" value="5"/>
</dbReference>
<dbReference type="InterPro" id="IPR001611">
    <property type="entry name" value="Leu-rich_rpt"/>
</dbReference>
<reference evidence="8" key="1">
    <citation type="journal article" date="2010" name="Nature">
        <title>The Amphimedon queenslandica genome and the evolution of animal complexity.</title>
        <authorList>
            <person name="Srivastava M."/>
            <person name="Simakov O."/>
            <person name="Chapman J."/>
            <person name="Fahey B."/>
            <person name="Gauthier M.E."/>
            <person name="Mitros T."/>
            <person name="Richards G.S."/>
            <person name="Conaco C."/>
            <person name="Dacre M."/>
            <person name="Hellsten U."/>
            <person name="Larroux C."/>
            <person name="Putnam N.H."/>
            <person name="Stanke M."/>
            <person name="Adamska M."/>
            <person name="Darling A."/>
            <person name="Degnan S.M."/>
            <person name="Oakley T.H."/>
            <person name="Plachetzki D.C."/>
            <person name="Zhai Y."/>
            <person name="Adamski M."/>
            <person name="Calcino A."/>
            <person name="Cummins S.F."/>
            <person name="Goodstein D.M."/>
            <person name="Harris C."/>
            <person name="Jackson D.J."/>
            <person name="Leys S.P."/>
            <person name="Shu S."/>
            <person name="Woodcroft B.J."/>
            <person name="Vervoort M."/>
            <person name="Kosik K.S."/>
            <person name="Manning G."/>
            <person name="Degnan B.M."/>
            <person name="Rokhsar D.S."/>
        </authorList>
    </citation>
    <scope>NUCLEOTIDE SEQUENCE [LARGE SCALE GENOMIC DNA]</scope>
</reference>
<dbReference type="Gene3D" id="2.130.10.10">
    <property type="entry name" value="YVTN repeat-like/Quinoprotein amine dehydrogenase"/>
    <property type="match status" value="1"/>
</dbReference>
<keyword evidence="2" id="KW-0433">Leucine-rich repeat</keyword>
<evidence type="ECO:0000256" key="4">
    <source>
        <dbReference type="ARBA" id="ARBA00022741"/>
    </source>
</evidence>
<dbReference type="SUPFAM" id="SSF50978">
    <property type="entry name" value="WD40 repeat-like"/>
    <property type="match status" value="1"/>
</dbReference>
<dbReference type="GO" id="GO:0005737">
    <property type="term" value="C:cytoplasm"/>
    <property type="evidence" value="ECO:0007669"/>
    <property type="project" value="TreeGrafter"/>
</dbReference>
<dbReference type="PROSITE" id="PS50088">
    <property type="entry name" value="ANK_REPEAT"/>
    <property type="match status" value="1"/>
</dbReference>
<dbReference type="SUPFAM" id="SSF52540">
    <property type="entry name" value="P-loop containing nucleoside triphosphate hydrolases"/>
    <property type="match status" value="1"/>
</dbReference>
<dbReference type="GO" id="GO:0000166">
    <property type="term" value="F:nucleotide binding"/>
    <property type="evidence" value="ECO:0007669"/>
    <property type="project" value="UniProtKB-KW"/>
</dbReference>
<dbReference type="Proteomes" id="UP000007879">
    <property type="component" value="Unassembled WGS sequence"/>
</dbReference>
<dbReference type="PROSITE" id="PS50297">
    <property type="entry name" value="ANK_REP_REGION"/>
    <property type="match status" value="1"/>
</dbReference>
<protein>
    <recommendedName>
        <fullName evidence="6">Roc domain-containing protein</fullName>
    </recommendedName>
</protein>
<organism evidence="7">
    <name type="scientific">Amphimedon queenslandica</name>
    <name type="common">Sponge</name>
    <dbReference type="NCBI Taxonomy" id="400682"/>
    <lineage>
        <taxon>Eukaryota</taxon>
        <taxon>Metazoa</taxon>
        <taxon>Porifera</taxon>
        <taxon>Demospongiae</taxon>
        <taxon>Heteroscleromorpha</taxon>
        <taxon>Haplosclerida</taxon>
        <taxon>Niphatidae</taxon>
        <taxon>Amphimedon</taxon>
    </lineage>
</organism>
<keyword evidence="5" id="KW-0040">ANK repeat</keyword>
<comment type="cofactor">
    <cofactor evidence="1">
        <name>Mg(2+)</name>
        <dbReference type="ChEBI" id="CHEBI:18420"/>
    </cofactor>
</comment>
<dbReference type="InterPro" id="IPR036770">
    <property type="entry name" value="Ankyrin_rpt-contain_sf"/>
</dbReference>
<dbReference type="InterPro" id="IPR002110">
    <property type="entry name" value="Ankyrin_rpt"/>
</dbReference>
<feature type="repeat" description="ANK" evidence="5">
    <location>
        <begin position="45"/>
        <end position="77"/>
    </location>
</feature>
<dbReference type="InterPro" id="IPR003591">
    <property type="entry name" value="Leu-rich_rpt_typical-subtyp"/>
</dbReference>
<dbReference type="InParanoid" id="A0A1X7V9H2"/>
<proteinExistence type="predicted"/>
<dbReference type="OrthoDB" id="10252328at2759"/>
<dbReference type="PANTHER" id="PTHR48051:SF1">
    <property type="entry name" value="RAS SUPPRESSOR PROTEIN 1"/>
    <property type="match status" value="1"/>
</dbReference>
<evidence type="ECO:0000313" key="8">
    <source>
        <dbReference type="Proteomes" id="UP000007879"/>
    </source>
</evidence>
<dbReference type="InterPro" id="IPR050216">
    <property type="entry name" value="LRR_domain-containing"/>
</dbReference>
<dbReference type="PROSITE" id="PS51450">
    <property type="entry name" value="LRR"/>
    <property type="match status" value="4"/>
</dbReference>
<dbReference type="InterPro" id="IPR036322">
    <property type="entry name" value="WD40_repeat_dom_sf"/>
</dbReference>
<dbReference type="InterPro" id="IPR020859">
    <property type="entry name" value="ROC"/>
</dbReference>
<dbReference type="Pfam" id="PF00560">
    <property type="entry name" value="LRR_1"/>
    <property type="match status" value="1"/>
</dbReference>
<sequence length="1705" mass="189906">MAGLAKVLSGPGYFDLRPLCVKGDLKNIKEYWNRFNDQLEQKGPEGATPLHEAARNGHVEVVAFLLSKGANINATANGAVTPLYLASEAGHKNCQLFLLSHQASAIDCYQTRDGPFLRVMTGEDNDIPANDREALLLDGLMVAARLELLHTIEQLLPKAFSLLPPVIKEAEKHKKHKSTALLKIAHSVVTGNLELLKNLYNTSSKSGLAQEVKAAAQQVPTGAVLKLAKVIFDHRIYRELLIHTRVGRGLEIDWSGLDVYDDCVDDLYVLRCISSVRSLSLARNELTFIGDSFGALENLRVLDLSSNSISQISSALLHLPYLWSLNLSNNQLSALPSLEHGVELTHLDLSSNKFQKVPNVIKNLDQLSYLNISHNGIKSLPLWVSTLDNLEDLRMEGLEISDRQLKECSTEGAMTYLQSQLDNSRKLYEMKMVVTGVPGAGKTSLVTQLRDSLPSSYEATPPNKGGVSLSNWLYKKSSEGKEYEFIIWDVKSNRDRHSMEELLYTPFALYLIVFNLNDLASDFHLLQQRLDAISKHSLPSCVLFVGTHLDTITDPFIPEKAKSQLSDLISGYSKKLIFARPIIETVSLATGNIQNMDKVRDAIFDLSGRLRNTDGLPYMGRRVLLSGLGLKGEVEEYSRQASQNAKPPVLTYEEIEKLVSNLKDNEVRSHDELETISQFLNQVGCLLKYSGTGCKSTLSTPVPSIEITNNLQDSYYMDPDWLYSRAQLVMDYCHPKYNGIFHYKDIEEYICRIEDTQDRASNGVVPVLPLMSALVHFGFISALRDMWFANPNLFQQNPQTHQSPPFSSSSSFSHIQHYLFEPPRSFTTSLISIINNVVPLSDFTTGTRGSLSNEDTLFCWDKGVGWSNEDERILITEEIKEIREESRESRSVKLTVKYSSLHSHAQCLEMLSSLVEEHFPKAKVSYVCPTCIAGQSNQMQSFTLSEIISAIVTQSGSITCPDNHCVPLAMVVPFLSIQPTHSMTELRSDLSSMQYFTSEQYRLMYKATYKGQNVLVFKYHRLTETTLRELTSKSLSLGRYNTPCCTSQDGRLLALSLDRSQALVVCKTPLLRVSPSQMKLPKKLEISKPFVLYRIGLIIAKALSQVESISDDEGELQFWSLDEKCVTNCTLALSDTTLRRNMTNATGNREELIVGSLDNLEKNKLNLWSQYMTSLAQISLSASPFYLLKILKSGSILSTSLDSMIHFMSQVSVQLIGDTQSITGLQLPVQASGMPSLCGSANGIVADLWMVSLYKGKEELRISVYDIINHALKIFKVKSPLLEVLAIEVCNDNVWVSTQLPDDVGCISIFDSNTKKLVHNIKMSGNAITCIERVGAEVCLGTKMGFLFIFPVNASDVKKGSPKPRHKFIAEGVITGLASMGDRLFIANSDCIYIFDPNLMKFVSSFRTKSDGGDAKDNQIGRLYVSQCEPVLYSVSTGSTVVRVWDIAESKHLYDIKIQNEGKQGNGERYITALTSCIDTVWLGLSSGHILVYHNSELVLSIRPYSSPVSFLSRFVDGRGCSVISGGEGFLSPIPSFDSKYDNESPVLVLWKVYPRDTLVRLSALEENRGQYLNDYTSLLSLIESNDYELTSFGDIGESSNAKQGTVVFEPFSPVKQLSRPDDDEIPVQLSNGKLLSVPAGSSMTSLYESVLSQAKDYDFDSLACQNLIYFYQSFDTPVNLSTDDDLLSYLEIPDRPVLMFISDK</sequence>
<keyword evidence="4" id="KW-0547">Nucleotide-binding</keyword>
<evidence type="ECO:0000256" key="2">
    <source>
        <dbReference type="ARBA" id="ARBA00022614"/>
    </source>
</evidence>
<dbReference type="InterPro" id="IPR027417">
    <property type="entry name" value="P-loop_NTPase"/>
</dbReference>
<keyword evidence="8" id="KW-1185">Reference proteome</keyword>
<dbReference type="SUPFAM" id="SSF52058">
    <property type="entry name" value="L domain-like"/>
    <property type="match status" value="1"/>
</dbReference>
<dbReference type="InterPro" id="IPR032675">
    <property type="entry name" value="LRR_dom_sf"/>
</dbReference>
<name>A0A1X7V9H2_AMPQE</name>
<dbReference type="Pfam" id="PF08477">
    <property type="entry name" value="Roc"/>
    <property type="match status" value="1"/>
</dbReference>
<dbReference type="InterPro" id="IPR015943">
    <property type="entry name" value="WD40/YVTN_repeat-like_dom_sf"/>
</dbReference>
<dbReference type="EnsemblMetazoa" id="XM_019994712.1">
    <property type="protein sequence ID" value="XP_019850271.1"/>
    <property type="gene ID" value="LOC109581007"/>
</dbReference>
<feature type="domain" description="Roc" evidence="6">
    <location>
        <begin position="423"/>
        <end position="610"/>
    </location>
</feature>
<dbReference type="EnsemblMetazoa" id="Aqu2.1.36162_001">
    <property type="protein sequence ID" value="Aqu2.1.36162_001"/>
    <property type="gene ID" value="Aqu2.1.36162"/>
</dbReference>
<dbReference type="eggNOG" id="KOG4177">
    <property type="taxonomic scope" value="Eukaryota"/>
</dbReference>
<evidence type="ECO:0000256" key="3">
    <source>
        <dbReference type="ARBA" id="ARBA00022737"/>
    </source>
</evidence>
<dbReference type="eggNOG" id="KOG0619">
    <property type="taxonomic scope" value="Eukaryota"/>
</dbReference>
<dbReference type="Gene3D" id="3.30.70.1390">
    <property type="entry name" value="ROC domain from the Parkinson's disease-associated leucine-rich repeat kinase 2"/>
    <property type="match status" value="1"/>
</dbReference>
<dbReference type="GO" id="GO:0009966">
    <property type="term" value="P:regulation of signal transduction"/>
    <property type="evidence" value="ECO:0007669"/>
    <property type="project" value="UniProtKB-ARBA"/>
</dbReference>
<dbReference type="KEGG" id="aqu:109581007"/>
<dbReference type="PANTHER" id="PTHR48051">
    <property type="match status" value="1"/>
</dbReference>
<dbReference type="SUPFAM" id="SSF48403">
    <property type="entry name" value="Ankyrin repeat"/>
    <property type="match status" value="1"/>
</dbReference>
<keyword evidence="3" id="KW-0677">Repeat</keyword>
<dbReference type="PROSITE" id="PS51424">
    <property type="entry name" value="ROC"/>
    <property type="match status" value="1"/>
</dbReference>
<dbReference type="STRING" id="400682.A0A1X7V9H2"/>
<dbReference type="Pfam" id="PF13855">
    <property type="entry name" value="LRR_8"/>
    <property type="match status" value="1"/>
</dbReference>
<evidence type="ECO:0000259" key="6">
    <source>
        <dbReference type="PROSITE" id="PS51424"/>
    </source>
</evidence>
<dbReference type="Gene3D" id="3.40.50.300">
    <property type="entry name" value="P-loop containing nucleotide triphosphate hydrolases"/>
    <property type="match status" value="1"/>
</dbReference>
<evidence type="ECO:0000256" key="5">
    <source>
        <dbReference type="PROSITE-ProRule" id="PRU00023"/>
    </source>
</evidence>
<gene>
    <name evidence="7" type="primary">109581007</name>
</gene>
<dbReference type="Gene3D" id="3.80.10.10">
    <property type="entry name" value="Ribonuclease Inhibitor"/>
    <property type="match status" value="1"/>
</dbReference>
<dbReference type="Pfam" id="PF12796">
    <property type="entry name" value="Ank_2"/>
    <property type="match status" value="1"/>
</dbReference>
<dbReference type="SMART" id="SM00248">
    <property type="entry name" value="ANK"/>
    <property type="match status" value="2"/>
</dbReference>
<dbReference type="Gene3D" id="1.25.40.20">
    <property type="entry name" value="Ankyrin repeat-containing domain"/>
    <property type="match status" value="1"/>
</dbReference>
<evidence type="ECO:0000313" key="7">
    <source>
        <dbReference type="EnsemblMetazoa" id="Aqu2.1.36162_001"/>
    </source>
</evidence>
<evidence type="ECO:0000256" key="1">
    <source>
        <dbReference type="ARBA" id="ARBA00001946"/>
    </source>
</evidence>
<accession>A0A1X7V9H2</accession>